<evidence type="ECO:0000256" key="5">
    <source>
        <dbReference type="ARBA" id="ARBA00023002"/>
    </source>
</evidence>
<evidence type="ECO:0000259" key="9">
    <source>
        <dbReference type="Pfam" id="PF01243"/>
    </source>
</evidence>
<feature type="binding site" evidence="7 8">
    <location>
        <position position="84"/>
    </location>
    <ligand>
        <name>FMN</name>
        <dbReference type="ChEBI" id="CHEBI:58210"/>
    </ligand>
</feature>
<dbReference type="InterPro" id="IPR012349">
    <property type="entry name" value="Split_barrel_FMN-bd"/>
</dbReference>
<feature type="binding site" evidence="7 8">
    <location>
        <position position="83"/>
    </location>
    <ligand>
        <name>FMN</name>
        <dbReference type="ChEBI" id="CHEBI:58210"/>
    </ligand>
</feature>
<comment type="caution">
    <text evidence="7">Lacks conserved residue(s) required for the propagation of feature annotation.</text>
</comment>
<evidence type="ECO:0000256" key="6">
    <source>
        <dbReference type="ARBA" id="ARBA00023096"/>
    </source>
</evidence>
<comment type="similarity">
    <text evidence="1 7">Belongs to the pyridoxamine 5'-phosphate oxidase family.</text>
</comment>
<dbReference type="AlphaFoldDB" id="A0A895YNJ3"/>
<dbReference type="UniPathway" id="UPA01068">
    <property type="reaction ID" value="UER00304"/>
</dbReference>
<evidence type="ECO:0000256" key="8">
    <source>
        <dbReference type="PIRSR" id="PIRSR000190-2"/>
    </source>
</evidence>
<dbReference type="EC" id="1.4.3.5" evidence="7"/>
<dbReference type="SUPFAM" id="SSF50475">
    <property type="entry name" value="FMN-binding split barrel"/>
    <property type="match status" value="1"/>
</dbReference>
<comment type="catalytic activity">
    <reaction evidence="7">
        <text>pyridoxine 5'-phosphate + O2 = pyridoxal 5'-phosphate + H2O2</text>
        <dbReference type="Rhea" id="RHEA:15149"/>
        <dbReference type="ChEBI" id="CHEBI:15379"/>
        <dbReference type="ChEBI" id="CHEBI:16240"/>
        <dbReference type="ChEBI" id="CHEBI:58589"/>
        <dbReference type="ChEBI" id="CHEBI:597326"/>
        <dbReference type="EC" id="1.4.3.5"/>
    </reaction>
</comment>
<dbReference type="Proteomes" id="UP000662857">
    <property type="component" value="Chromosome"/>
</dbReference>
<keyword evidence="5 7" id="KW-0560">Oxidoreductase</keyword>
<dbReference type="PANTHER" id="PTHR10851:SF0">
    <property type="entry name" value="PYRIDOXINE-5'-PHOSPHATE OXIDASE"/>
    <property type="match status" value="1"/>
</dbReference>
<feature type="binding site" evidence="7 8">
    <location>
        <begin position="141"/>
        <end position="142"/>
    </location>
    <ligand>
        <name>FMN</name>
        <dbReference type="ChEBI" id="CHEBI:58210"/>
    </ligand>
</feature>
<keyword evidence="4 7" id="KW-0288">FMN</keyword>
<evidence type="ECO:0000313" key="12">
    <source>
        <dbReference type="Proteomes" id="UP000662857"/>
    </source>
</evidence>
<dbReference type="InterPro" id="IPR019576">
    <property type="entry name" value="Pyridoxamine_oxidase_dimer_C"/>
</dbReference>
<feature type="binding site" evidence="7">
    <location>
        <position position="67"/>
    </location>
    <ligand>
        <name>substrate</name>
    </ligand>
</feature>
<feature type="binding site" evidence="7 8">
    <location>
        <position position="185"/>
    </location>
    <ligand>
        <name>FMN</name>
        <dbReference type="ChEBI" id="CHEBI:58210"/>
    </ligand>
</feature>
<evidence type="ECO:0000259" key="10">
    <source>
        <dbReference type="Pfam" id="PF10590"/>
    </source>
</evidence>
<dbReference type="HAMAP" id="MF_01629">
    <property type="entry name" value="PdxH"/>
    <property type="match status" value="1"/>
</dbReference>
<dbReference type="NCBIfam" id="TIGR00558">
    <property type="entry name" value="pdxH"/>
    <property type="match status" value="1"/>
</dbReference>
<dbReference type="GO" id="GO:0008615">
    <property type="term" value="P:pyridoxine biosynthetic process"/>
    <property type="evidence" value="ECO:0007669"/>
    <property type="project" value="UniProtKB-UniRule"/>
</dbReference>
<feature type="domain" description="Pyridoxamine 5'-phosphate oxidase N-terminal" evidence="9">
    <location>
        <begin position="36"/>
        <end position="159"/>
    </location>
</feature>
<comment type="function">
    <text evidence="7">Catalyzes the oxidation of either pyridoxine 5'-phosphate (PNP) or pyridoxamine 5'-phosphate (PMP) into pyridoxal 5'-phosphate (PLP).</text>
</comment>
<feature type="binding site" evidence="7 8">
    <location>
        <begin position="77"/>
        <end position="78"/>
    </location>
    <ligand>
        <name>FMN</name>
        <dbReference type="ChEBI" id="CHEBI:58210"/>
    </ligand>
</feature>
<dbReference type="KEGG" id="nhy:JQS43_23640"/>
<dbReference type="PANTHER" id="PTHR10851">
    <property type="entry name" value="PYRIDOXINE-5-PHOSPHATE OXIDASE"/>
    <property type="match status" value="1"/>
</dbReference>
<dbReference type="InterPro" id="IPR019740">
    <property type="entry name" value="Pyridox_Oxase_CS"/>
</dbReference>
<dbReference type="FunFam" id="2.30.110.10:FF:000020">
    <property type="entry name" value="PNPO isoform 11"/>
    <property type="match status" value="1"/>
</dbReference>
<proteinExistence type="inferred from homology"/>
<dbReference type="EMBL" id="CP070499">
    <property type="protein sequence ID" value="QSB17532.1"/>
    <property type="molecule type" value="Genomic_DNA"/>
</dbReference>
<feature type="binding site" evidence="7 8">
    <location>
        <begin position="62"/>
        <end position="67"/>
    </location>
    <ligand>
        <name>FMN</name>
        <dbReference type="ChEBI" id="CHEBI:58210"/>
    </ligand>
</feature>
<dbReference type="NCBIfam" id="NF004231">
    <property type="entry name" value="PRK05679.1"/>
    <property type="match status" value="1"/>
</dbReference>
<evidence type="ECO:0000256" key="3">
    <source>
        <dbReference type="ARBA" id="ARBA00022630"/>
    </source>
</evidence>
<dbReference type="GO" id="GO:0004733">
    <property type="term" value="F:pyridoxamine phosphate oxidase activity"/>
    <property type="evidence" value="ECO:0007669"/>
    <property type="project" value="UniProtKB-UniRule"/>
</dbReference>
<comment type="subunit">
    <text evidence="2 7">Homodimer.</text>
</comment>
<dbReference type="InterPro" id="IPR000659">
    <property type="entry name" value="Pyridox_Oxase"/>
</dbReference>
<comment type="cofactor">
    <cofactor evidence="7 8">
        <name>FMN</name>
        <dbReference type="ChEBI" id="CHEBI:58210"/>
    </cofactor>
    <text evidence="7 8">Binds 1 FMN per subunit.</text>
</comment>
<dbReference type="Pfam" id="PF10590">
    <property type="entry name" value="PNP_phzG_C"/>
    <property type="match status" value="1"/>
</dbReference>
<sequence>MPDLPRVRQEYAAEAALAEGDLAADWPTQFAGWFAEAVDAGELEPNAMVLATADARGRPSARTVLLKGYDERGFVWFTNLRSRKATEVRANPYASVVFGWLRQHRQVVACGEVAPVSREETEAYFAQRPRGAQLGAWASHQSQLLTDRAQLRERYEQVAARYPERVPAPPFWGGLRLVPETVEFWQGRSDRLHDRLRYRRLAGDHNLSGDPNLGGDPNRWVVERLAP</sequence>
<evidence type="ECO:0000256" key="1">
    <source>
        <dbReference type="ARBA" id="ARBA00007301"/>
    </source>
</evidence>
<feature type="binding site" evidence="7">
    <location>
        <begin position="191"/>
        <end position="193"/>
    </location>
    <ligand>
        <name>substrate</name>
    </ligand>
</feature>
<evidence type="ECO:0000313" key="11">
    <source>
        <dbReference type="EMBL" id="QSB17532.1"/>
    </source>
</evidence>
<dbReference type="InterPro" id="IPR011576">
    <property type="entry name" value="Pyridox_Oxase_N"/>
</dbReference>
<organism evidence="11 12">
    <name type="scientific">Natronosporangium hydrolyticum</name>
    <dbReference type="NCBI Taxonomy" id="2811111"/>
    <lineage>
        <taxon>Bacteria</taxon>
        <taxon>Bacillati</taxon>
        <taxon>Actinomycetota</taxon>
        <taxon>Actinomycetes</taxon>
        <taxon>Micromonosporales</taxon>
        <taxon>Micromonosporaceae</taxon>
        <taxon>Natronosporangium</taxon>
    </lineage>
</organism>
<reference evidence="11" key="1">
    <citation type="submission" date="2021-02" db="EMBL/GenBank/DDBJ databases">
        <title>Natrosporangium hydrolyticum gen. nov., sp. nov, a haloalkaliphilic actinobacterium from a soda solonchak soil.</title>
        <authorList>
            <person name="Sorokin D.Y."/>
            <person name="Khijniak T.V."/>
            <person name="Zakharycheva A.P."/>
            <person name="Boueva O.V."/>
            <person name="Ariskina E.V."/>
            <person name="Hahnke R.L."/>
            <person name="Bunk B."/>
            <person name="Sproer C."/>
            <person name="Schumann P."/>
            <person name="Evtushenko L.I."/>
            <person name="Kublanov I.V."/>
        </authorList>
    </citation>
    <scope>NUCLEOTIDE SEQUENCE</scope>
    <source>
        <strain evidence="11">DSM 106523</strain>
    </source>
</reference>
<dbReference type="GO" id="GO:0010181">
    <property type="term" value="F:FMN binding"/>
    <property type="evidence" value="ECO:0007669"/>
    <property type="project" value="UniProtKB-UniRule"/>
</dbReference>
<dbReference type="Gene3D" id="2.30.110.10">
    <property type="entry name" value="Electron Transport, Fmn-binding Protein, Chain A"/>
    <property type="match status" value="1"/>
</dbReference>
<protein>
    <recommendedName>
        <fullName evidence="7">Pyridoxine/pyridoxamine 5'-phosphate oxidase</fullName>
        <ecNumber evidence="7">1.4.3.5</ecNumber>
    </recommendedName>
    <alternativeName>
        <fullName evidence="7">PNP/PMP oxidase</fullName>
        <shortName evidence="7">PNPOx</shortName>
    </alternativeName>
    <alternativeName>
        <fullName evidence="7">Pyridoxal 5'-phosphate synthase</fullName>
    </alternativeName>
</protein>
<comment type="pathway">
    <text evidence="7">Cofactor metabolism; pyridoxal 5'-phosphate salvage; pyridoxal 5'-phosphate from pyridoxine 5'-phosphate: step 1/1.</text>
</comment>
<feature type="binding site" evidence="7">
    <location>
        <position position="128"/>
    </location>
    <ligand>
        <name>substrate</name>
    </ligand>
</feature>
<gene>
    <name evidence="7 11" type="primary">pdxH</name>
    <name evidence="11" type="ORF">JQS43_23640</name>
</gene>
<feature type="domain" description="Pyridoxine 5'-phosphate oxidase dimerisation C-terminal" evidence="10">
    <location>
        <begin position="172"/>
        <end position="227"/>
    </location>
</feature>
<accession>A0A895YNJ3</accession>
<comment type="pathway">
    <text evidence="7">Cofactor metabolism; pyridoxal 5'-phosphate salvage; pyridoxal 5'-phosphate from pyridoxamine 5'-phosphate: step 1/1.</text>
</comment>
<keyword evidence="3 7" id="KW-0285">Flavoprotein</keyword>
<feature type="binding site" evidence="7">
    <location>
        <position position="124"/>
    </location>
    <ligand>
        <name>substrate</name>
    </ligand>
</feature>
<keyword evidence="12" id="KW-1185">Reference proteome</keyword>
<keyword evidence="6 7" id="KW-0664">Pyridoxine biosynthesis</keyword>
<evidence type="ECO:0000256" key="7">
    <source>
        <dbReference type="HAMAP-Rule" id="MF_01629"/>
    </source>
</evidence>
<feature type="binding site" evidence="7 8">
    <location>
        <position position="106"/>
    </location>
    <ligand>
        <name>FMN</name>
        <dbReference type="ChEBI" id="CHEBI:58210"/>
    </ligand>
</feature>
<name>A0A895YNJ3_9ACTN</name>
<evidence type="ECO:0000256" key="2">
    <source>
        <dbReference type="ARBA" id="ARBA00011738"/>
    </source>
</evidence>
<dbReference type="PIRSF" id="PIRSF000190">
    <property type="entry name" value="Pyd_amn-ph_oxd"/>
    <property type="match status" value="1"/>
</dbReference>
<evidence type="ECO:0000256" key="4">
    <source>
        <dbReference type="ARBA" id="ARBA00022643"/>
    </source>
</evidence>
<feature type="binding site" evidence="7 8">
    <location>
        <position position="195"/>
    </location>
    <ligand>
        <name>FMN</name>
        <dbReference type="ChEBI" id="CHEBI:58210"/>
    </ligand>
</feature>
<dbReference type="PROSITE" id="PS01064">
    <property type="entry name" value="PYRIDOX_OXIDASE"/>
    <property type="match status" value="1"/>
</dbReference>
<dbReference type="Pfam" id="PF01243">
    <property type="entry name" value="PNPOx_N"/>
    <property type="match status" value="1"/>
</dbReference>
<comment type="catalytic activity">
    <reaction evidence="7">
        <text>pyridoxamine 5'-phosphate + O2 + H2O = pyridoxal 5'-phosphate + H2O2 + NH4(+)</text>
        <dbReference type="Rhea" id="RHEA:15817"/>
        <dbReference type="ChEBI" id="CHEBI:15377"/>
        <dbReference type="ChEBI" id="CHEBI:15379"/>
        <dbReference type="ChEBI" id="CHEBI:16240"/>
        <dbReference type="ChEBI" id="CHEBI:28938"/>
        <dbReference type="ChEBI" id="CHEBI:58451"/>
        <dbReference type="ChEBI" id="CHEBI:597326"/>
        <dbReference type="EC" id="1.4.3.5"/>
    </reaction>
</comment>